<evidence type="ECO:0000313" key="2">
    <source>
        <dbReference type="EMBL" id="ORZ30263.1"/>
    </source>
</evidence>
<dbReference type="EMBL" id="MCFL01000092">
    <property type="protein sequence ID" value="ORZ30263.1"/>
    <property type="molecule type" value="Genomic_DNA"/>
</dbReference>
<gene>
    <name evidence="2" type="ORF">BCR44DRAFT_372084</name>
</gene>
<evidence type="ECO:0000256" key="1">
    <source>
        <dbReference type="SAM" id="SignalP"/>
    </source>
</evidence>
<keyword evidence="3" id="KW-1185">Reference proteome</keyword>
<comment type="caution">
    <text evidence="2">The sequence shown here is derived from an EMBL/GenBank/DDBJ whole genome shotgun (WGS) entry which is preliminary data.</text>
</comment>
<evidence type="ECO:0000313" key="3">
    <source>
        <dbReference type="Proteomes" id="UP000193411"/>
    </source>
</evidence>
<reference evidence="2 3" key="1">
    <citation type="submission" date="2016-07" db="EMBL/GenBank/DDBJ databases">
        <title>Pervasive Adenine N6-methylation of Active Genes in Fungi.</title>
        <authorList>
            <consortium name="DOE Joint Genome Institute"/>
            <person name="Mondo S.J."/>
            <person name="Dannebaum R.O."/>
            <person name="Kuo R.C."/>
            <person name="Labutti K."/>
            <person name="Haridas S."/>
            <person name="Kuo A."/>
            <person name="Salamov A."/>
            <person name="Ahrendt S.R."/>
            <person name="Lipzen A."/>
            <person name="Sullivan W."/>
            <person name="Andreopoulos W.B."/>
            <person name="Clum A."/>
            <person name="Lindquist E."/>
            <person name="Daum C."/>
            <person name="Ramamoorthy G.K."/>
            <person name="Gryganskyi A."/>
            <person name="Culley D."/>
            <person name="Magnuson J.K."/>
            <person name="James T.Y."/>
            <person name="O'Malley M.A."/>
            <person name="Stajich J.E."/>
            <person name="Spatafora J.W."/>
            <person name="Visel A."/>
            <person name="Grigoriev I.V."/>
        </authorList>
    </citation>
    <scope>NUCLEOTIDE SEQUENCE [LARGE SCALE GENOMIC DNA]</scope>
    <source>
        <strain evidence="2 3">PL171</strain>
    </source>
</reference>
<feature type="chain" id="PRO_5012914848" evidence="1">
    <location>
        <begin position="29"/>
        <end position="230"/>
    </location>
</feature>
<name>A0A1Y2H990_9FUNG</name>
<organism evidence="2 3">
    <name type="scientific">Catenaria anguillulae PL171</name>
    <dbReference type="NCBI Taxonomy" id="765915"/>
    <lineage>
        <taxon>Eukaryota</taxon>
        <taxon>Fungi</taxon>
        <taxon>Fungi incertae sedis</taxon>
        <taxon>Blastocladiomycota</taxon>
        <taxon>Blastocladiomycetes</taxon>
        <taxon>Blastocladiales</taxon>
        <taxon>Catenariaceae</taxon>
        <taxon>Catenaria</taxon>
    </lineage>
</organism>
<feature type="signal peptide" evidence="1">
    <location>
        <begin position="1"/>
        <end position="28"/>
    </location>
</feature>
<keyword evidence="1" id="KW-0732">Signal</keyword>
<dbReference type="AlphaFoldDB" id="A0A1Y2H990"/>
<protein>
    <submittedName>
        <fullName evidence="2">Uncharacterized protein</fullName>
    </submittedName>
</protein>
<accession>A0A1Y2H990</accession>
<dbReference type="Proteomes" id="UP000193411">
    <property type="component" value="Unassembled WGS sequence"/>
</dbReference>
<proteinExistence type="predicted"/>
<sequence>MDSALIPTGHARIFLLTALLALPEVVSRMNNHKQTLHFLALSIHSLFELIQQRRQVRYGTVELAAIDRIALAIPTTNIQVTDHLYIERNRMLDPSLVVPASQVPPNRPNQDSYEYGQCVQMLNEYLRNVIENHNTNPTTGRPYCPMPERALGWLDESRQLLDAVVDMRWEYMVSNNLTEDRTHIRMRGIFATLRDTVRDLHAFVNSIVFGLPPPRANAPHNGPAHEHDEL</sequence>